<comment type="caution">
    <text evidence="3">The sequence shown here is derived from an EMBL/GenBank/DDBJ whole genome shotgun (WGS) entry which is preliminary data.</text>
</comment>
<dbReference type="InterPro" id="IPR018392">
    <property type="entry name" value="LysM"/>
</dbReference>
<evidence type="ECO:0000259" key="1">
    <source>
        <dbReference type="PROSITE" id="PS51782"/>
    </source>
</evidence>
<sequence>MAYKFYMDKVLLPVPPSKMTTKISNKNKTVTLINDGEVSILKSQGLTEISFDLLLPNVEYPFADYKNGKFKEAKYFLDKFEKLKLNKTSFQFIVSRELSKGKDLFSTNITVSLEDYSIIEDAKEGFDVTASIKLKQYKPFSTKVVQLQTTIAASSSSGVIFIPAKEETPPKVNTSTIPPYTVKSGDCLWNICKRFLGDGSKYSQIAKLNNISNPNLIYPGQVIRFS</sequence>
<accession>A0A2A7MKD6</accession>
<dbReference type="CDD" id="cd00118">
    <property type="entry name" value="LysM"/>
    <property type="match status" value="1"/>
</dbReference>
<reference evidence="2" key="2">
    <citation type="submission" date="2022-10" db="EMBL/GenBank/DDBJ databases">
        <authorList>
            <person name="Aires J."/>
            <person name="Mesa V."/>
        </authorList>
    </citation>
    <scope>NUCLEOTIDE SEQUENCE</scope>
    <source>
        <strain evidence="2">Clostridium neonatale JD116</strain>
    </source>
</reference>
<dbReference type="EMBL" id="CAMTCP010000294">
    <property type="protein sequence ID" value="CAI3694927.1"/>
    <property type="molecule type" value="Genomic_DNA"/>
</dbReference>
<dbReference type="Proteomes" id="UP001189143">
    <property type="component" value="Unassembled WGS sequence"/>
</dbReference>
<dbReference type="SMART" id="SM00257">
    <property type="entry name" value="LysM"/>
    <property type="match status" value="1"/>
</dbReference>
<evidence type="ECO:0000313" key="4">
    <source>
        <dbReference type="Proteomes" id="UP000220840"/>
    </source>
</evidence>
<dbReference type="STRING" id="137838.GCA_001458595_03511"/>
<dbReference type="PANTHER" id="PTHR34700:SF4">
    <property type="entry name" value="PHAGE-LIKE ELEMENT PBSX PROTEIN XKDP"/>
    <property type="match status" value="1"/>
</dbReference>
<evidence type="ECO:0000313" key="2">
    <source>
        <dbReference type="EMBL" id="CAI3694927.1"/>
    </source>
</evidence>
<evidence type="ECO:0000313" key="3">
    <source>
        <dbReference type="EMBL" id="PEG32039.1"/>
    </source>
</evidence>
<keyword evidence="4" id="KW-1185">Reference proteome</keyword>
<dbReference type="EMBL" id="PDCJ01000001">
    <property type="protein sequence ID" value="PEG32039.1"/>
    <property type="molecule type" value="Genomic_DNA"/>
</dbReference>
<dbReference type="OrthoDB" id="9800780at2"/>
<dbReference type="Proteomes" id="UP000220840">
    <property type="component" value="Unassembled WGS sequence"/>
</dbReference>
<protein>
    <submittedName>
        <fullName evidence="2">LsyM domain protein</fullName>
    </submittedName>
    <submittedName>
        <fullName evidence="3">LysM peptidoglycan-binding domain-containing protein</fullName>
    </submittedName>
</protein>
<name>A0A2A7MKD6_9CLOT</name>
<feature type="domain" description="LysM" evidence="1">
    <location>
        <begin position="178"/>
        <end position="225"/>
    </location>
</feature>
<dbReference type="AlphaFoldDB" id="A0A2A7MKD6"/>
<reference evidence="3 4" key="1">
    <citation type="submission" date="2017-10" db="EMBL/GenBank/DDBJ databases">
        <title>Effective Description of Clostridium neonatale sp. nov. linked to necrotizing enterocolitis in neonates and a clarification of species assignable to the genus Clostridium (Prazmowski 1880) emend. Lawson and Rainey 2016.</title>
        <authorList>
            <person name="Bernard K."/>
            <person name="Burdz T."/>
            <person name="Wiebe D."/>
            <person name="Balcewich B."/>
            <person name="Alfa M."/>
            <person name="Bernier A.-M."/>
        </authorList>
    </citation>
    <scope>NUCLEOTIDE SEQUENCE [LARGE SCALE GENOMIC DNA]</scope>
    <source>
        <strain evidence="3 4">LCDC99A005</strain>
    </source>
</reference>
<dbReference type="Gene3D" id="3.10.350.10">
    <property type="entry name" value="LysM domain"/>
    <property type="match status" value="1"/>
</dbReference>
<proteinExistence type="predicted"/>
<dbReference type="RefSeq" id="WP_058296186.1">
    <property type="nucleotide sequence ID" value="NZ_CAMRXC010000275.1"/>
</dbReference>
<dbReference type="InterPro" id="IPR036779">
    <property type="entry name" value="LysM_dom_sf"/>
</dbReference>
<dbReference type="PROSITE" id="PS51782">
    <property type="entry name" value="LYSM"/>
    <property type="match status" value="1"/>
</dbReference>
<dbReference type="SUPFAM" id="SSF54106">
    <property type="entry name" value="LysM domain"/>
    <property type="match status" value="1"/>
</dbReference>
<organism evidence="3 4">
    <name type="scientific">Clostridium neonatale</name>
    <dbReference type="NCBI Taxonomy" id="137838"/>
    <lineage>
        <taxon>Bacteria</taxon>
        <taxon>Bacillati</taxon>
        <taxon>Bacillota</taxon>
        <taxon>Clostridia</taxon>
        <taxon>Eubacteriales</taxon>
        <taxon>Clostridiaceae</taxon>
        <taxon>Clostridium</taxon>
    </lineage>
</organism>
<dbReference type="Pfam" id="PF01476">
    <property type="entry name" value="LysM"/>
    <property type="match status" value="1"/>
</dbReference>
<gene>
    <name evidence="2" type="ORF">CNEO2_910012</name>
    <name evidence="3" type="ORF">CQ394_10170</name>
</gene>
<dbReference type="PANTHER" id="PTHR34700">
    <property type="entry name" value="POTASSIUM BINDING PROTEIN KBP"/>
    <property type="match status" value="1"/>
</dbReference>
<dbReference type="InterPro" id="IPR052196">
    <property type="entry name" value="Bact_Kbp"/>
</dbReference>